<dbReference type="EMBL" id="CM023487">
    <property type="protein sequence ID" value="KAH6926511.1"/>
    <property type="molecule type" value="Genomic_DNA"/>
</dbReference>
<protein>
    <submittedName>
        <fullName evidence="1">Uncharacterized protein</fullName>
    </submittedName>
</protein>
<dbReference type="Proteomes" id="UP000821845">
    <property type="component" value="Chromosome 7"/>
</dbReference>
<organism evidence="1 2">
    <name type="scientific">Hyalomma asiaticum</name>
    <name type="common">Tick</name>
    <dbReference type="NCBI Taxonomy" id="266040"/>
    <lineage>
        <taxon>Eukaryota</taxon>
        <taxon>Metazoa</taxon>
        <taxon>Ecdysozoa</taxon>
        <taxon>Arthropoda</taxon>
        <taxon>Chelicerata</taxon>
        <taxon>Arachnida</taxon>
        <taxon>Acari</taxon>
        <taxon>Parasitiformes</taxon>
        <taxon>Ixodida</taxon>
        <taxon>Ixodoidea</taxon>
        <taxon>Ixodidae</taxon>
        <taxon>Hyalomminae</taxon>
        <taxon>Hyalomma</taxon>
    </lineage>
</organism>
<name>A0ACB7RXW9_HYAAI</name>
<keyword evidence="2" id="KW-1185">Reference proteome</keyword>
<gene>
    <name evidence="1" type="ORF">HPB50_019231</name>
</gene>
<accession>A0ACB7RXW9</accession>
<reference evidence="1" key="1">
    <citation type="submission" date="2020-05" db="EMBL/GenBank/DDBJ databases">
        <title>Large-scale comparative analyses of tick genomes elucidate their genetic diversity and vector capacities.</title>
        <authorList>
            <person name="Jia N."/>
            <person name="Wang J."/>
            <person name="Shi W."/>
            <person name="Du L."/>
            <person name="Sun Y."/>
            <person name="Zhan W."/>
            <person name="Jiang J."/>
            <person name="Wang Q."/>
            <person name="Zhang B."/>
            <person name="Ji P."/>
            <person name="Sakyi L.B."/>
            <person name="Cui X."/>
            <person name="Yuan T."/>
            <person name="Jiang B."/>
            <person name="Yang W."/>
            <person name="Lam T.T.-Y."/>
            <person name="Chang Q."/>
            <person name="Ding S."/>
            <person name="Wang X."/>
            <person name="Zhu J."/>
            <person name="Ruan X."/>
            <person name="Zhao L."/>
            <person name="Wei J."/>
            <person name="Que T."/>
            <person name="Du C."/>
            <person name="Cheng J."/>
            <person name="Dai P."/>
            <person name="Han X."/>
            <person name="Huang E."/>
            <person name="Gao Y."/>
            <person name="Liu J."/>
            <person name="Shao H."/>
            <person name="Ye R."/>
            <person name="Li L."/>
            <person name="Wei W."/>
            <person name="Wang X."/>
            <person name="Wang C."/>
            <person name="Yang T."/>
            <person name="Huo Q."/>
            <person name="Li W."/>
            <person name="Guo W."/>
            <person name="Chen H."/>
            <person name="Zhou L."/>
            <person name="Ni X."/>
            <person name="Tian J."/>
            <person name="Zhou Y."/>
            <person name="Sheng Y."/>
            <person name="Liu T."/>
            <person name="Pan Y."/>
            <person name="Xia L."/>
            <person name="Li J."/>
            <person name="Zhao F."/>
            <person name="Cao W."/>
        </authorList>
    </citation>
    <scope>NUCLEOTIDE SEQUENCE</scope>
    <source>
        <strain evidence="1">Hyas-2018</strain>
    </source>
</reference>
<comment type="caution">
    <text evidence="1">The sequence shown here is derived from an EMBL/GenBank/DDBJ whole genome shotgun (WGS) entry which is preliminary data.</text>
</comment>
<proteinExistence type="predicted"/>
<sequence>MTDPSSLPPSGSLLPDATMHPRHVAALQLRLPTFWRSNPQLWFAQVEATFDLHHISSEISRFRHLLCNLSPEVAQEVADVIAAPLNDAPYQRLKKSILDRTTTSESARLRHLLTSEELGDRHPSQLLKSIRQLLRSSDVDSNGALFRELFLQRLPQSTRLVLGAAGDFTLDRLAQLADRVHDATSATVAALSPTPELSVVSRLESRIDQLAASIDALRASPITTVVFPHVKATEHLPRVVPVHAVLEVHLFAGIIALTSTTPTGRNTSPRRGSRSHAVSEFPHQYVLVGIAMANTGEAPHVGREPGDVYFSPLPFGLVAELSSLEGIKFAICADDITIWSVGGSEGCVESSLQEDVGCVEVCIKEMDLQLSL</sequence>
<evidence type="ECO:0000313" key="1">
    <source>
        <dbReference type="EMBL" id="KAH6926511.1"/>
    </source>
</evidence>
<evidence type="ECO:0000313" key="2">
    <source>
        <dbReference type="Proteomes" id="UP000821845"/>
    </source>
</evidence>